<name>A0A1M6TCT1_9FLAO</name>
<organism evidence="11 12">
    <name type="scientific">Epilithonimonas mollis</name>
    <dbReference type="NCBI Taxonomy" id="216903"/>
    <lineage>
        <taxon>Bacteria</taxon>
        <taxon>Pseudomonadati</taxon>
        <taxon>Bacteroidota</taxon>
        <taxon>Flavobacteriia</taxon>
        <taxon>Flavobacteriales</taxon>
        <taxon>Weeksellaceae</taxon>
        <taxon>Chryseobacterium group</taxon>
        <taxon>Epilithonimonas</taxon>
    </lineage>
</organism>
<dbReference type="SUPFAM" id="SSF48452">
    <property type="entry name" value="TPR-like"/>
    <property type="match status" value="1"/>
</dbReference>
<dbReference type="GO" id="GO:0000155">
    <property type="term" value="F:phosphorelay sensor kinase activity"/>
    <property type="evidence" value="ECO:0007669"/>
    <property type="project" value="InterPro"/>
</dbReference>
<keyword evidence="12" id="KW-1185">Reference proteome</keyword>
<dbReference type="GO" id="GO:0005524">
    <property type="term" value="F:ATP binding"/>
    <property type="evidence" value="ECO:0007669"/>
    <property type="project" value="UniProtKB-KW"/>
</dbReference>
<dbReference type="GO" id="GO:0016020">
    <property type="term" value="C:membrane"/>
    <property type="evidence" value="ECO:0007669"/>
    <property type="project" value="InterPro"/>
</dbReference>
<dbReference type="SUPFAM" id="SSF55874">
    <property type="entry name" value="ATPase domain of HSP90 chaperone/DNA topoisomerase II/histidine kinase"/>
    <property type="match status" value="1"/>
</dbReference>
<keyword evidence="9" id="KW-1133">Transmembrane helix</keyword>
<dbReference type="Pfam" id="PF13374">
    <property type="entry name" value="TPR_10"/>
    <property type="match status" value="1"/>
</dbReference>
<dbReference type="InterPro" id="IPR036890">
    <property type="entry name" value="HATPase_C_sf"/>
</dbReference>
<dbReference type="PANTHER" id="PTHR24421:SF10">
    <property type="entry name" value="NITRATE_NITRITE SENSOR PROTEIN NARQ"/>
    <property type="match status" value="1"/>
</dbReference>
<dbReference type="InterPro" id="IPR003594">
    <property type="entry name" value="HATPase_dom"/>
</dbReference>
<accession>A0A1M6TCT1</accession>
<dbReference type="STRING" id="216903.SAMN05444371_2792"/>
<evidence type="ECO:0000256" key="7">
    <source>
        <dbReference type="ARBA" id="ARBA00022840"/>
    </source>
</evidence>
<dbReference type="Gene3D" id="3.30.565.10">
    <property type="entry name" value="Histidine kinase-like ATPase, C-terminal domain"/>
    <property type="match status" value="1"/>
</dbReference>
<proteinExistence type="predicted"/>
<dbReference type="Pfam" id="PF07730">
    <property type="entry name" value="HisKA_3"/>
    <property type="match status" value="1"/>
</dbReference>
<keyword evidence="8" id="KW-0902">Two-component regulatory system</keyword>
<protein>
    <recommendedName>
        <fullName evidence="2">histidine kinase</fullName>
        <ecNumber evidence="2">2.7.13.3</ecNumber>
    </recommendedName>
</protein>
<dbReference type="AlphaFoldDB" id="A0A1M6TCT1"/>
<dbReference type="OrthoDB" id="9778366at2"/>
<reference evidence="12" key="1">
    <citation type="submission" date="2016-11" db="EMBL/GenBank/DDBJ databases">
        <authorList>
            <person name="Varghese N."/>
            <person name="Submissions S."/>
        </authorList>
    </citation>
    <scope>NUCLEOTIDE SEQUENCE [LARGE SCALE GENOMIC DNA]</scope>
    <source>
        <strain evidence="12">DSM 18016</strain>
    </source>
</reference>
<dbReference type="RefSeq" id="WP_072999089.1">
    <property type="nucleotide sequence ID" value="NZ_FRAM01000003.1"/>
</dbReference>
<evidence type="ECO:0000256" key="4">
    <source>
        <dbReference type="ARBA" id="ARBA00022679"/>
    </source>
</evidence>
<dbReference type="InterPro" id="IPR011990">
    <property type="entry name" value="TPR-like_helical_dom_sf"/>
</dbReference>
<sequence length="554" mass="63918">MRTKHFIPILILFVIITSKAQSISVLNKELEKSKSLKESSKIESDLGRIYFGKGDFLTAQKFFFAALEKAEKIKNDHLIASACNNISATYMETENDSQAENYAKRSIDFNKKIRDHEGLADAYNSLANVYYFQEKDHLSLHYFSESIKERKIVKDSAGLFAGYKNLGSNLFEIGKTDEAIKTIEQSLKYISKKTDSAKWIGSYLTLSQAYLYSGKSDKAKYYLDQCYQYIHNYKDKSKVEDYYYTVSQYYEKTGNTTEAFKNFKLYAKYRDSVISTAKNRQLSELNLKYETEKKQNLINHQNFELKQKNTLLIFIGAFFLIAIIVAYFIYKNYRFRQDKKLQKEIFRQKEVETKALFEGEQNERIRIARDLHDSVGQMLSLIKMNLSSQEQNLENEKVQNLVDKTISEVRTISHNLIPEELNFGIIPALENLADKVNSSSSTKMEIDIPDEIRTLEFQKQNELSIYRIVQEVVNNMIKHADATSVNLLIKKTENILIINIRDNGKGLDNNSISNSSGIGWKNINARVHMMDGKIKIESEKLAGTQIEITLPQNG</sequence>
<evidence type="ECO:0000256" key="1">
    <source>
        <dbReference type="ARBA" id="ARBA00000085"/>
    </source>
</evidence>
<dbReference type="InterPro" id="IPR005467">
    <property type="entry name" value="His_kinase_dom"/>
</dbReference>
<dbReference type="Proteomes" id="UP000184498">
    <property type="component" value="Unassembled WGS sequence"/>
</dbReference>
<keyword evidence="3" id="KW-0597">Phosphoprotein</keyword>
<evidence type="ECO:0000313" key="12">
    <source>
        <dbReference type="Proteomes" id="UP000184498"/>
    </source>
</evidence>
<evidence type="ECO:0000256" key="6">
    <source>
        <dbReference type="ARBA" id="ARBA00022777"/>
    </source>
</evidence>
<dbReference type="SMART" id="SM00387">
    <property type="entry name" value="HATPase_c"/>
    <property type="match status" value="1"/>
</dbReference>
<gene>
    <name evidence="11" type="ORF">SAMN05444371_2792</name>
</gene>
<keyword evidence="9" id="KW-0812">Transmembrane</keyword>
<evidence type="ECO:0000256" key="2">
    <source>
        <dbReference type="ARBA" id="ARBA00012438"/>
    </source>
</evidence>
<dbReference type="PANTHER" id="PTHR24421">
    <property type="entry name" value="NITRATE/NITRITE SENSOR PROTEIN NARX-RELATED"/>
    <property type="match status" value="1"/>
</dbReference>
<evidence type="ECO:0000256" key="8">
    <source>
        <dbReference type="ARBA" id="ARBA00023012"/>
    </source>
</evidence>
<dbReference type="GO" id="GO:0046983">
    <property type="term" value="F:protein dimerization activity"/>
    <property type="evidence" value="ECO:0007669"/>
    <property type="project" value="InterPro"/>
</dbReference>
<dbReference type="Pfam" id="PF02518">
    <property type="entry name" value="HATPase_c"/>
    <property type="match status" value="1"/>
</dbReference>
<feature type="domain" description="Histidine kinase" evidence="10">
    <location>
        <begin position="366"/>
        <end position="554"/>
    </location>
</feature>
<dbReference type="EMBL" id="FRAM01000003">
    <property type="protein sequence ID" value="SHK54763.1"/>
    <property type="molecule type" value="Genomic_DNA"/>
</dbReference>
<keyword evidence="9" id="KW-0472">Membrane</keyword>
<evidence type="ECO:0000259" key="10">
    <source>
        <dbReference type="PROSITE" id="PS50109"/>
    </source>
</evidence>
<evidence type="ECO:0000256" key="9">
    <source>
        <dbReference type="SAM" id="Phobius"/>
    </source>
</evidence>
<evidence type="ECO:0000256" key="5">
    <source>
        <dbReference type="ARBA" id="ARBA00022741"/>
    </source>
</evidence>
<feature type="transmembrane region" description="Helical" evidence="9">
    <location>
        <begin position="311"/>
        <end position="330"/>
    </location>
</feature>
<dbReference type="Gene3D" id="1.20.5.1930">
    <property type="match status" value="1"/>
</dbReference>
<keyword evidence="6 11" id="KW-0418">Kinase</keyword>
<dbReference type="EC" id="2.7.13.3" evidence="2"/>
<dbReference type="CDD" id="cd16917">
    <property type="entry name" value="HATPase_UhpB-NarQ-NarX-like"/>
    <property type="match status" value="1"/>
</dbReference>
<dbReference type="Gene3D" id="1.25.40.10">
    <property type="entry name" value="Tetratricopeptide repeat domain"/>
    <property type="match status" value="2"/>
</dbReference>
<comment type="catalytic activity">
    <reaction evidence="1">
        <text>ATP + protein L-histidine = ADP + protein N-phospho-L-histidine.</text>
        <dbReference type="EC" id="2.7.13.3"/>
    </reaction>
</comment>
<dbReference type="PROSITE" id="PS50109">
    <property type="entry name" value="HIS_KIN"/>
    <property type="match status" value="1"/>
</dbReference>
<dbReference type="InterPro" id="IPR019734">
    <property type="entry name" value="TPR_rpt"/>
</dbReference>
<dbReference type="InterPro" id="IPR011712">
    <property type="entry name" value="Sig_transdc_His_kin_sub3_dim/P"/>
</dbReference>
<dbReference type="InterPro" id="IPR050482">
    <property type="entry name" value="Sensor_HK_TwoCompSys"/>
</dbReference>
<dbReference type="SMART" id="SM00028">
    <property type="entry name" value="TPR"/>
    <property type="match status" value="5"/>
</dbReference>
<keyword evidence="5" id="KW-0547">Nucleotide-binding</keyword>
<keyword evidence="7" id="KW-0067">ATP-binding</keyword>
<keyword evidence="4" id="KW-0808">Transferase</keyword>
<evidence type="ECO:0000256" key="3">
    <source>
        <dbReference type="ARBA" id="ARBA00022553"/>
    </source>
</evidence>
<evidence type="ECO:0000313" key="11">
    <source>
        <dbReference type="EMBL" id="SHK54763.1"/>
    </source>
</evidence>